<evidence type="ECO:0000256" key="1">
    <source>
        <dbReference type="SAM" id="MobiDB-lite"/>
    </source>
</evidence>
<dbReference type="AlphaFoldDB" id="A0AAU9NKH8"/>
<evidence type="ECO:0000313" key="2">
    <source>
        <dbReference type="EMBL" id="CAH1438288.1"/>
    </source>
</evidence>
<organism evidence="2 3">
    <name type="scientific">Lactuca virosa</name>
    <dbReference type="NCBI Taxonomy" id="75947"/>
    <lineage>
        <taxon>Eukaryota</taxon>
        <taxon>Viridiplantae</taxon>
        <taxon>Streptophyta</taxon>
        <taxon>Embryophyta</taxon>
        <taxon>Tracheophyta</taxon>
        <taxon>Spermatophyta</taxon>
        <taxon>Magnoliopsida</taxon>
        <taxon>eudicotyledons</taxon>
        <taxon>Gunneridae</taxon>
        <taxon>Pentapetalae</taxon>
        <taxon>asterids</taxon>
        <taxon>campanulids</taxon>
        <taxon>Asterales</taxon>
        <taxon>Asteraceae</taxon>
        <taxon>Cichorioideae</taxon>
        <taxon>Cichorieae</taxon>
        <taxon>Lactucinae</taxon>
        <taxon>Lactuca</taxon>
    </lineage>
</organism>
<proteinExistence type="predicted"/>
<feature type="region of interest" description="Disordered" evidence="1">
    <location>
        <begin position="67"/>
        <end position="97"/>
    </location>
</feature>
<name>A0AAU9NKH8_9ASTR</name>
<keyword evidence="3" id="KW-1185">Reference proteome</keyword>
<protein>
    <submittedName>
        <fullName evidence="2">Uncharacterized protein</fullName>
    </submittedName>
</protein>
<comment type="caution">
    <text evidence="2">The sequence shown here is derived from an EMBL/GenBank/DDBJ whole genome shotgun (WGS) entry which is preliminary data.</text>
</comment>
<evidence type="ECO:0000313" key="3">
    <source>
        <dbReference type="Proteomes" id="UP001157418"/>
    </source>
</evidence>
<dbReference type="EMBL" id="CAKMRJ010004445">
    <property type="protein sequence ID" value="CAH1438288.1"/>
    <property type="molecule type" value="Genomic_DNA"/>
</dbReference>
<accession>A0AAU9NKH8</accession>
<dbReference type="Proteomes" id="UP001157418">
    <property type="component" value="Unassembled WGS sequence"/>
</dbReference>
<reference evidence="2 3" key="1">
    <citation type="submission" date="2022-01" db="EMBL/GenBank/DDBJ databases">
        <authorList>
            <person name="Xiong W."/>
            <person name="Schranz E."/>
        </authorList>
    </citation>
    <scope>NUCLEOTIDE SEQUENCE [LARGE SCALE GENOMIC DNA]</scope>
</reference>
<sequence length="97" mass="10401">MVICDVAVVDSMTIMVDSMADHKVPANKTRKMKLVVLILVTMLVCSSRVVQGRTQKNMVVHPDSYVDNHHNIPRQNYNSQGGSSGGDAGGDTDNGSG</sequence>
<gene>
    <name evidence="2" type="ORF">LVIROSA_LOCUS24555</name>
</gene>